<gene>
    <name evidence="2" type="ORF">B296_00025671</name>
</gene>
<protein>
    <submittedName>
        <fullName evidence="2">Uncharacterized protein</fullName>
    </submittedName>
</protein>
<feature type="non-terminal residue" evidence="2">
    <location>
        <position position="1"/>
    </location>
</feature>
<accession>A0A426ZMQ4</accession>
<dbReference type="Proteomes" id="UP000287651">
    <property type="component" value="Unassembled WGS sequence"/>
</dbReference>
<proteinExistence type="predicted"/>
<name>A0A426ZMQ4_ENSVE</name>
<dbReference type="EMBL" id="AMZH03005870">
    <property type="protein sequence ID" value="RRT65277.1"/>
    <property type="molecule type" value="Genomic_DNA"/>
</dbReference>
<feature type="region of interest" description="Disordered" evidence="1">
    <location>
        <begin position="1"/>
        <end position="41"/>
    </location>
</feature>
<sequence>VQGELADQRKPELSAVAGELTSEKRRPSSKKNRRKQKKVGLTPSAVQSLFETCKEVFADGAAGIVPSPEDVDRLRSVLGIGYTACLLH</sequence>
<comment type="caution">
    <text evidence="2">The sequence shown here is derived from an EMBL/GenBank/DDBJ whole genome shotgun (WGS) entry which is preliminary data.</text>
</comment>
<feature type="compositionally biased region" description="Basic and acidic residues" evidence="1">
    <location>
        <begin position="1"/>
        <end position="12"/>
    </location>
</feature>
<dbReference type="AlphaFoldDB" id="A0A426ZMQ4"/>
<reference evidence="2 3" key="1">
    <citation type="journal article" date="2014" name="Agronomy (Basel)">
        <title>A Draft Genome Sequence for Ensete ventricosum, the Drought-Tolerant Tree Against Hunger.</title>
        <authorList>
            <person name="Harrison J."/>
            <person name="Moore K.A."/>
            <person name="Paszkiewicz K."/>
            <person name="Jones T."/>
            <person name="Grant M."/>
            <person name="Ambacheew D."/>
            <person name="Muzemil S."/>
            <person name="Studholme D.J."/>
        </authorList>
    </citation>
    <scope>NUCLEOTIDE SEQUENCE [LARGE SCALE GENOMIC DNA]</scope>
</reference>
<evidence type="ECO:0000256" key="1">
    <source>
        <dbReference type="SAM" id="MobiDB-lite"/>
    </source>
</evidence>
<evidence type="ECO:0000313" key="2">
    <source>
        <dbReference type="EMBL" id="RRT65277.1"/>
    </source>
</evidence>
<feature type="compositionally biased region" description="Basic residues" evidence="1">
    <location>
        <begin position="27"/>
        <end position="38"/>
    </location>
</feature>
<evidence type="ECO:0000313" key="3">
    <source>
        <dbReference type="Proteomes" id="UP000287651"/>
    </source>
</evidence>
<organism evidence="2 3">
    <name type="scientific">Ensete ventricosum</name>
    <name type="common">Abyssinian banana</name>
    <name type="synonym">Musa ensete</name>
    <dbReference type="NCBI Taxonomy" id="4639"/>
    <lineage>
        <taxon>Eukaryota</taxon>
        <taxon>Viridiplantae</taxon>
        <taxon>Streptophyta</taxon>
        <taxon>Embryophyta</taxon>
        <taxon>Tracheophyta</taxon>
        <taxon>Spermatophyta</taxon>
        <taxon>Magnoliopsida</taxon>
        <taxon>Liliopsida</taxon>
        <taxon>Zingiberales</taxon>
        <taxon>Musaceae</taxon>
        <taxon>Ensete</taxon>
    </lineage>
</organism>